<dbReference type="EMBL" id="PP511792">
    <property type="protein sequence ID" value="XCD07594.1"/>
    <property type="molecule type" value="Genomic_DNA"/>
</dbReference>
<proteinExistence type="predicted"/>
<name>A0AAU8B5I8_9CAUD</name>
<accession>A0AAU8B5I8</accession>
<sequence>MACARLRIPSRLRMLFLHEMEASIKEANLGREDAVIAKLYLIDQIPQIDIGIECGYDRSTISKRLKSITRRVERTAEKLGYL</sequence>
<organism evidence="1">
    <name type="scientific">Dulem virus 33</name>
    <dbReference type="NCBI Taxonomy" id="3145751"/>
    <lineage>
        <taxon>Viruses</taxon>
        <taxon>Duplodnaviria</taxon>
        <taxon>Heunggongvirae</taxon>
        <taxon>Uroviricota</taxon>
        <taxon>Caudoviricetes</taxon>
    </lineage>
</organism>
<evidence type="ECO:0000313" key="1">
    <source>
        <dbReference type="EMBL" id="XCD07594.1"/>
    </source>
</evidence>
<evidence type="ECO:0008006" key="2">
    <source>
        <dbReference type="Google" id="ProtNLM"/>
    </source>
</evidence>
<protein>
    <recommendedName>
        <fullName evidence="2">Transcriptional regulator</fullName>
    </recommendedName>
</protein>
<reference evidence="1" key="1">
    <citation type="submission" date="2024-03" db="EMBL/GenBank/DDBJ databases">
        <title>Diverse circular DNA viruses in blood, oral, and fecal samples of captive lemurs.</title>
        <authorList>
            <person name="Paietta E.N."/>
            <person name="Kraberger S."/>
            <person name="Lund M.C."/>
            <person name="Custer J.M."/>
            <person name="Vargas K.M."/>
            <person name="Ehmke E.E."/>
            <person name="Yoder A.D."/>
            <person name="Varsani A."/>
        </authorList>
    </citation>
    <scope>NUCLEOTIDE SEQUENCE</scope>
    <source>
        <strain evidence="1">Duke_28FS_2</strain>
    </source>
</reference>